<evidence type="ECO:0000313" key="3">
    <source>
        <dbReference type="Proteomes" id="UP000016936"/>
    </source>
</evidence>
<proteinExistence type="predicted"/>
<feature type="compositionally biased region" description="Polar residues" evidence="1">
    <location>
        <begin position="32"/>
        <end position="43"/>
    </location>
</feature>
<organism evidence="2 3">
    <name type="scientific">Cochliobolus heterostrophus (strain C5 / ATCC 48332 / race O)</name>
    <name type="common">Southern corn leaf blight fungus</name>
    <name type="synonym">Bipolaris maydis</name>
    <dbReference type="NCBI Taxonomy" id="701091"/>
    <lineage>
        <taxon>Eukaryota</taxon>
        <taxon>Fungi</taxon>
        <taxon>Dikarya</taxon>
        <taxon>Ascomycota</taxon>
        <taxon>Pezizomycotina</taxon>
        <taxon>Dothideomycetes</taxon>
        <taxon>Pleosporomycetidae</taxon>
        <taxon>Pleosporales</taxon>
        <taxon>Pleosporineae</taxon>
        <taxon>Pleosporaceae</taxon>
        <taxon>Bipolaris</taxon>
    </lineage>
</organism>
<dbReference type="AlphaFoldDB" id="M2UC75"/>
<evidence type="ECO:0000256" key="1">
    <source>
        <dbReference type="SAM" id="MobiDB-lite"/>
    </source>
</evidence>
<dbReference type="Proteomes" id="UP000016936">
    <property type="component" value="Unassembled WGS sequence"/>
</dbReference>
<sequence>MFPPLLSSPHTDIPISTHPSPSLLKRGLTQPPRIQNNPRCPSKQQQQQQQQQEEEAEEAENPKSGCIYTKGK</sequence>
<dbReference type="HOGENOM" id="CLU_2722032_0_0_1"/>
<evidence type="ECO:0000313" key="2">
    <source>
        <dbReference type="EMBL" id="EMD96169.1"/>
    </source>
</evidence>
<reference evidence="3" key="2">
    <citation type="journal article" date="2013" name="PLoS Genet.">
        <title>Comparative genome structure, secondary metabolite, and effector coding capacity across Cochliobolus pathogens.</title>
        <authorList>
            <person name="Condon B.J."/>
            <person name="Leng Y."/>
            <person name="Wu D."/>
            <person name="Bushley K.E."/>
            <person name="Ohm R.A."/>
            <person name="Otillar R."/>
            <person name="Martin J."/>
            <person name="Schackwitz W."/>
            <person name="Grimwood J."/>
            <person name="MohdZainudin N."/>
            <person name="Xue C."/>
            <person name="Wang R."/>
            <person name="Manning V.A."/>
            <person name="Dhillon B."/>
            <person name="Tu Z.J."/>
            <person name="Steffenson B.J."/>
            <person name="Salamov A."/>
            <person name="Sun H."/>
            <person name="Lowry S."/>
            <person name="LaButti K."/>
            <person name="Han J."/>
            <person name="Copeland A."/>
            <person name="Lindquist E."/>
            <person name="Barry K."/>
            <person name="Schmutz J."/>
            <person name="Baker S.E."/>
            <person name="Ciuffetti L.M."/>
            <person name="Grigoriev I.V."/>
            <person name="Zhong S."/>
            <person name="Turgeon B.G."/>
        </authorList>
    </citation>
    <scope>NUCLEOTIDE SEQUENCE [LARGE SCALE GENOMIC DNA]</scope>
    <source>
        <strain evidence="3">C5 / ATCC 48332 / race O</strain>
    </source>
</reference>
<reference evidence="2 3" key="1">
    <citation type="journal article" date="2012" name="PLoS Pathog.">
        <title>Diverse lifestyles and strategies of plant pathogenesis encoded in the genomes of eighteen Dothideomycetes fungi.</title>
        <authorList>
            <person name="Ohm R.A."/>
            <person name="Feau N."/>
            <person name="Henrissat B."/>
            <person name="Schoch C.L."/>
            <person name="Horwitz B.A."/>
            <person name="Barry K.W."/>
            <person name="Condon B.J."/>
            <person name="Copeland A.C."/>
            <person name="Dhillon B."/>
            <person name="Glaser F."/>
            <person name="Hesse C.N."/>
            <person name="Kosti I."/>
            <person name="LaButti K."/>
            <person name="Lindquist E.A."/>
            <person name="Lucas S."/>
            <person name="Salamov A.A."/>
            <person name="Bradshaw R.E."/>
            <person name="Ciuffetti L."/>
            <person name="Hamelin R.C."/>
            <person name="Kema G.H.J."/>
            <person name="Lawrence C."/>
            <person name="Scott J.A."/>
            <person name="Spatafora J.W."/>
            <person name="Turgeon B.G."/>
            <person name="de Wit P.J.G.M."/>
            <person name="Zhong S."/>
            <person name="Goodwin S.B."/>
            <person name="Grigoriev I.V."/>
        </authorList>
    </citation>
    <scope>NUCLEOTIDE SEQUENCE [LARGE SCALE GENOMIC DNA]</scope>
    <source>
        <strain evidence="3">C5 / ATCC 48332 / race O</strain>
    </source>
</reference>
<protein>
    <submittedName>
        <fullName evidence="2">Uncharacterized protein</fullName>
    </submittedName>
</protein>
<keyword evidence="3" id="KW-1185">Reference proteome</keyword>
<feature type="region of interest" description="Disordered" evidence="1">
    <location>
        <begin position="1"/>
        <end position="72"/>
    </location>
</feature>
<gene>
    <name evidence="2" type="ORF">COCHEDRAFT_1019576</name>
</gene>
<dbReference type="EMBL" id="KB445570">
    <property type="protein sequence ID" value="EMD96169.1"/>
    <property type="molecule type" value="Genomic_DNA"/>
</dbReference>
<accession>M2UC75</accession>
<name>M2UC75_COCH5</name>